<evidence type="ECO:0000313" key="1">
    <source>
        <dbReference type="EMBL" id="SES94880.1"/>
    </source>
</evidence>
<dbReference type="GO" id="GO:0006355">
    <property type="term" value="P:regulation of DNA-templated transcription"/>
    <property type="evidence" value="ECO:0007669"/>
    <property type="project" value="InterPro"/>
</dbReference>
<dbReference type="Pfam" id="PF06257">
    <property type="entry name" value="VEG"/>
    <property type="match status" value="1"/>
</dbReference>
<dbReference type="Proteomes" id="UP000199568">
    <property type="component" value="Unassembled WGS sequence"/>
</dbReference>
<evidence type="ECO:0000313" key="2">
    <source>
        <dbReference type="Proteomes" id="UP000199568"/>
    </source>
</evidence>
<dbReference type="PANTHER" id="PTHR40026:SF1">
    <property type="entry name" value="PROTEIN VEG"/>
    <property type="match status" value="1"/>
</dbReference>
<keyword evidence="2" id="KW-1185">Reference proteome</keyword>
<dbReference type="EMBL" id="FOHU01000003">
    <property type="protein sequence ID" value="SES94880.1"/>
    <property type="molecule type" value="Genomic_DNA"/>
</dbReference>
<sequence length="117" mass="13289">MYNILLKQLTTFLKCGIIYIVRDVKEGDGLADRNTLNEIRKNIEGFVGQKVTLKANKGRKRTMIREGILENTYPSIFVVKINGDYNSVRRVSYSYSDILTEAVEITIGADNQQIKVS</sequence>
<organism evidence="1 2">
    <name type="scientific">Natronincola peptidivorans</name>
    <dbReference type="NCBI Taxonomy" id="426128"/>
    <lineage>
        <taxon>Bacteria</taxon>
        <taxon>Bacillati</taxon>
        <taxon>Bacillota</taxon>
        <taxon>Clostridia</taxon>
        <taxon>Peptostreptococcales</taxon>
        <taxon>Natronincolaceae</taxon>
        <taxon>Natronincola</taxon>
    </lineage>
</organism>
<reference evidence="1 2" key="1">
    <citation type="submission" date="2016-10" db="EMBL/GenBank/DDBJ databases">
        <authorList>
            <person name="de Groot N.N."/>
        </authorList>
    </citation>
    <scope>NUCLEOTIDE SEQUENCE [LARGE SCALE GENOMIC DNA]</scope>
    <source>
        <strain evidence="1 2">DSM 18979</strain>
    </source>
</reference>
<proteinExistence type="predicted"/>
<gene>
    <name evidence="1" type="ORF">SAMN05660297_00970</name>
</gene>
<dbReference type="STRING" id="426128.SAMN05660297_00970"/>
<accession>A0A1I0AKK4</accession>
<dbReference type="InterPro" id="IPR009366">
    <property type="entry name" value="Protein_Veg"/>
</dbReference>
<protein>
    <submittedName>
        <fullName evidence="1">Uncharacterized protein Veg</fullName>
    </submittedName>
</protein>
<dbReference type="Gene3D" id="2.30.30.100">
    <property type="match status" value="1"/>
</dbReference>
<name>A0A1I0AKK4_9FIRM</name>
<dbReference type="PANTHER" id="PTHR40026">
    <property type="entry name" value="PROTEIN VEG"/>
    <property type="match status" value="1"/>
</dbReference>
<dbReference type="AlphaFoldDB" id="A0A1I0AKK4"/>